<evidence type="ECO:0000256" key="1">
    <source>
        <dbReference type="ARBA" id="ARBA00022603"/>
    </source>
</evidence>
<dbReference type="PANTHER" id="PTHR33603">
    <property type="entry name" value="METHYLTRANSFERASE"/>
    <property type="match status" value="1"/>
</dbReference>
<dbReference type="Proteomes" id="UP000183924">
    <property type="component" value="Unassembled WGS sequence"/>
</dbReference>
<dbReference type="EMBL" id="LUKY01000030">
    <property type="protein sequence ID" value="OIZ95622.1"/>
    <property type="molecule type" value="Genomic_DNA"/>
</dbReference>
<feature type="binding site" evidence="5">
    <location>
        <begin position="123"/>
        <end position="128"/>
    </location>
    <ligand>
        <name>S-adenosyl-L-methionine</name>
        <dbReference type="ChEBI" id="CHEBI:59789"/>
    </ligand>
</feature>
<dbReference type="PIRSF" id="PIRSF004505">
    <property type="entry name" value="MT_bac"/>
    <property type="match status" value="1"/>
</dbReference>
<evidence type="ECO:0000256" key="5">
    <source>
        <dbReference type="HAMAP-Rule" id="MF_00658"/>
    </source>
</evidence>
<reference evidence="6 7" key="1">
    <citation type="submission" date="2016-03" db="EMBL/GenBank/DDBJ databases">
        <title>Comparative genomics of Rickettsiella.</title>
        <authorList>
            <person name="Chandler C."/>
            <person name="Wang Y."/>
        </authorList>
    </citation>
    <scope>NUCLEOTIDE SEQUENCE [LARGE SCALE GENOMIC DNA]</scope>
    <source>
        <strain evidence="6 7">RCFS May 2013</strain>
    </source>
</reference>
<dbReference type="GO" id="GO:0005737">
    <property type="term" value="C:cytoplasm"/>
    <property type="evidence" value="ECO:0007669"/>
    <property type="project" value="UniProtKB-SubCell"/>
</dbReference>
<dbReference type="InterPro" id="IPR029028">
    <property type="entry name" value="Alpha/beta_knot_MTases"/>
</dbReference>
<dbReference type="SUPFAM" id="SSF75217">
    <property type="entry name" value="alpha/beta knot"/>
    <property type="match status" value="1"/>
</dbReference>
<dbReference type="OrthoDB" id="9806643at2"/>
<evidence type="ECO:0000313" key="7">
    <source>
        <dbReference type="Proteomes" id="UP000183924"/>
    </source>
</evidence>
<name>A0A1J8NNN3_9COXI</name>
<dbReference type="PANTHER" id="PTHR33603:SF1">
    <property type="entry name" value="RIBOSOMAL RNA LARGE SUBUNIT METHYLTRANSFERASE H"/>
    <property type="match status" value="1"/>
</dbReference>
<dbReference type="NCBIfam" id="NF000986">
    <property type="entry name" value="PRK00103.1-4"/>
    <property type="match status" value="1"/>
</dbReference>
<dbReference type="InterPro" id="IPR003742">
    <property type="entry name" value="RlmH-like"/>
</dbReference>
<accession>A0A1J8NNN3</accession>
<dbReference type="STRING" id="1225476.A1D18_01685"/>
<gene>
    <name evidence="5" type="primary">rlmH</name>
    <name evidence="6" type="ORF">A1D18_01685</name>
</gene>
<keyword evidence="5" id="KW-0963">Cytoplasm</keyword>
<dbReference type="NCBIfam" id="TIGR00246">
    <property type="entry name" value="tRNA_RlmH_YbeA"/>
    <property type="match status" value="1"/>
</dbReference>
<dbReference type="AlphaFoldDB" id="A0A1J8NNN3"/>
<dbReference type="GO" id="GO:0070038">
    <property type="term" value="F:rRNA (pseudouridine-N3-)-methyltransferase activity"/>
    <property type="evidence" value="ECO:0007669"/>
    <property type="project" value="UniProtKB-UniRule"/>
</dbReference>
<dbReference type="Pfam" id="PF02590">
    <property type="entry name" value="SPOUT_MTase"/>
    <property type="match status" value="1"/>
</dbReference>
<dbReference type="InterPro" id="IPR029026">
    <property type="entry name" value="tRNA_m1G_MTases_N"/>
</dbReference>
<proteinExistence type="inferred from homology"/>
<feature type="binding site" evidence="5">
    <location>
        <position position="73"/>
    </location>
    <ligand>
        <name>S-adenosyl-L-methionine</name>
        <dbReference type="ChEBI" id="CHEBI:59789"/>
    </ligand>
</feature>
<dbReference type="CDD" id="cd18081">
    <property type="entry name" value="RlmH-like"/>
    <property type="match status" value="1"/>
</dbReference>
<keyword evidence="5" id="KW-0698">rRNA processing</keyword>
<comment type="subunit">
    <text evidence="5">Homodimer.</text>
</comment>
<feature type="binding site" evidence="5">
    <location>
        <position position="104"/>
    </location>
    <ligand>
        <name>S-adenosyl-L-methionine</name>
        <dbReference type="ChEBI" id="CHEBI:59789"/>
    </ligand>
</feature>
<dbReference type="Gene3D" id="3.40.1280.10">
    <property type="match status" value="1"/>
</dbReference>
<comment type="similarity">
    <text evidence="4 5">Belongs to the RNA methyltransferase RlmH family.</text>
</comment>
<keyword evidence="7" id="KW-1185">Reference proteome</keyword>
<keyword evidence="3 5" id="KW-0949">S-adenosyl-L-methionine</keyword>
<dbReference type="EC" id="2.1.1.177" evidence="5"/>
<comment type="subcellular location">
    <subcellularLocation>
        <location evidence="5">Cytoplasm</location>
    </subcellularLocation>
</comment>
<dbReference type="HAMAP" id="MF_00658">
    <property type="entry name" value="23SrRNA_methyltr_H"/>
    <property type="match status" value="1"/>
</dbReference>
<organism evidence="6 7">
    <name type="scientific">Candidatus Rickettsiella isopodorum</name>
    <dbReference type="NCBI Taxonomy" id="1225476"/>
    <lineage>
        <taxon>Bacteria</taxon>
        <taxon>Pseudomonadati</taxon>
        <taxon>Pseudomonadota</taxon>
        <taxon>Gammaproteobacteria</taxon>
        <taxon>Legionellales</taxon>
        <taxon>Coxiellaceae</taxon>
        <taxon>Rickettsiella</taxon>
    </lineage>
</organism>
<evidence type="ECO:0000256" key="4">
    <source>
        <dbReference type="ARBA" id="ARBA00038303"/>
    </source>
</evidence>
<sequence>MIIHLIAVGTRCTAWAETGFQDYQKRLPAECKLNLMTIPLSKRNKNSPISKHIAEEEKKILAAIPRRSRVIALDVKGQMWNTQQLAQALQQWQLERRAVSLLIGGPDGLGDTCLNQAERIWSLSALTLPHALVRIVVAEQLYRAWSLLNGHPYHRE</sequence>
<keyword evidence="1 5" id="KW-0489">Methyltransferase</keyword>
<evidence type="ECO:0000256" key="3">
    <source>
        <dbReference type="ARBA" id="ARBA00022691"/>
    </source>
</evidence>
<comment type="catalytic activity">
    <reaction evidence="5">
        <text>pseudouridine(1915) in 23S rRNA + S-adenosyl-L-methionine = N(3)-methylpseudouridine(1915) in 23S rRNA + S-adenosyl-L-homocysteine + H(+)</text>
        <dbReference type="Rhea" id="RHEA:42752"/>
        <dbReference type="Rhea" id="RHEA-COMP:10221"/>
        <dbReference type="Rhea" id="RHEA-COMP:10222"/>
        <dbReference type="ChEBI" id="CHEBI:15378"/>
        <dbReference type="ChEBI" id="CHEBI:57856"/>
        <dbReference type="ChEBI" id="CHEBI:59789"/>
        <dbReference type="ChEBI" id="CHEBI:65314"/>
        <dbReference type="ChEBI" id="CHEBI:74486"/>
        <dbReference type="EC" id="2.1.1.177"/>
    </reaction>
</comment>
<comment type="caution">
    <text evidence="6">The sequence shown here is derived from an EMBL/GenBank/DDBJ whole genome shotgun (WGS) entry which is preliminary data.</text>
</comment>
<evidence type="ECO:0000313" key="6">
    <source>
        <dbReference type="EMBL" id="OIZ95622.1"/>
    </source>
</evidence>
<keyword evidence="2 5" id="KW-0808">Transferase</keyword>
<comment type="function">
    <text evidence="5">Specifically methylates the pseudouridine at position 1915 (m3Psi1915) in 23S rRNA.</text>
</comment>
<dbReference type="RefSeq" id="WP_071662093.1">
    <property type="nucleotide sequence ID" value="NZ_LUKY01000030.1"/>
</dbReference>
<evidence type="ECO:0000256" key="2">
    <source>
        <dbReference type="ARBA" id="ARBA00022679"/>
    </source>
</evidence>
<protein>
    <recommendedName>
        <fullName evidence="5">Ribosomal RNA large subunit methyltransferase H</fullName>
        <ecNumber evidence="5">2.1.1.177</ecNumber>
    </recommendedName>
    <alternativeName>
        <fullName evidence="5">23S rRNA (pseudouridine1915-N3)-methyltransferase</fullName>
    </alternativeName>
    <alternativeName>
        <fullName evidence="5">23S rRNA m3Psi1915 methyltransferase</fullName>
    </alternativeName>
    <alternativeName>
        <fullName evidence="5">rRNA (pseudouridine-N3-)-methyltransferase RlmH</fullName>
    </alternativeName>
</protein>